<accession>A0A0K9PC01</accession>
<dbReference type="PANTHER" id="PTHR45733">
    <property type="entry name" value="FORMIN-J"/>
    <property type="match status" value="1"/>
</dbReference>
<gene>
    <name evidence="4" type="ORF">ZOSMA_30G00530</name>
</gene>
<feature type="compositionally biased region" description="Basic and acidic residues" evidence="2">
    <location>
        <begin position="127"/>
        <end position="152"/>
    </location>
</feature>
<dbReference type="SUPFAM" id="SSF101447">
    <property type="entry name" value="Formin homology 2 domain (FH2 domain)"/>
    <property type="match status" value="1"/>
</dbReference>
<dbReference type="EMBL" id="LFYR01001011">
    <property type="protein sequence ID" value="KMZ65772.1"/>
    <property type="molecule type" value="Genomic_DNA"/>
</dbReference>
<dbReference type="Pfam" id="PF02181">
    <property type="entry name" value="FH2"/>
    <property type="match status" value="1"/>
</dbReference>
<evidence type="ECO:0000259" key="3">
    <source>
        <dbReference type="PROSITE" id="PS51444"/>
    </source>
</evidence>
<evidence type="ECO:0000313" key="4">
    <source>
        <dbReference type="EMBL" id="KMZ65772.1"/>
    </source>
</evidence>
<feature type="domain" description="FH2" evidence="3">
    <location>
        <begin position="1"/>
        <end position="146"/>
    </location>
</feature>
<dbReference type="OrthoDB" id="1668162at2759"/>
<dbReference type="Proteomes" id="UP000036987">
    <property type="component" value="Unassembled WGS sequence"/>
</dbReference>
<dbReference type="PROSITE" id="PS51444">
    <property type="entry name" value="FH2"/>
    <property type="match status" value="1"/>
</dbReference>
<reference evidence="5" key="1">
    <citation type="journal article" date="2016" name="Nature">
        <title>The genome of the seagrass Zostera marina reveals angiosperm adaptation to the sea.</title>
        <authorList>
            <person name="Olsen J.L."/>
            <person name="Rouze P."/>
            <person name="Verhelst B."/>
            <person name="Lin Y.-C."/>
            <person name="Bayer T."/>
            <person name="Collen J."/>
            <person name="Dattolo E."/>
            <person name="De Paoli E."/>
            <person name="Dittami S."/>
            <person name="Maumus F."/>
            <person name="Michel G."/>
            <person name="Kersting A."/>
            <person name="Lauritano C."/>
            <person name="Lohaus R."/>
            <person name="Toepel M."/>
            <person name="Tonon T."/>
            <person name="Vanneste K."/>
            <person name="Amirebrahimi M."/>
            <person name="Brakel J."/>
            <person name="Bostroem C."/>
            <person name="Chovatia M."/>
            <person name="Grimwood J."/>
            <person name="Jenkins J.W."/>
            <person name="Jueterbock A."/>
            <person name="Mraz A."/>
            <person name="Stam W.T."/>
            <person name="Tice H."/>
            <person name="Bornberg-Bauer E."/>
            <person name="Green P.J."/>
            <person name="Pearson G.A."/>
            <person name="Procaccini G."/>
            <person name="Duarte C.M."/>
            <person name="Schmutz J."/>
            <person name="Reusch T.B.H."/>
            <person name="Van de Peer Y."/>
        </authorList>
    </citation>
    <scope>NUCLEOTIDE SEQUENCE [LARGE SCALE GENOMIC DNA]</scope>
    <source>
        <strain evidence="5">cv. Finnish</strain>
    </source>
</reference>
<dbReference type="InterPro" id="IPR015425">
    <property type="entry name" value="FH2_Formin"/>
</dbReference>
<organism evidence="4 5">
    <name type="scientific">Zostera marina</name>
    <name type="common">Eelgrass</name>
    <dbReference type="NCBI Taxonomy" id="29655"/>
    <lineage>
        <taxon>Eukaryota</taxon>
        <taxon>Viridiplantae</taxon>
        <taxon>Streptophyta</taxon>
        <taxon>Embryophyta</taxon>
        <taxon>Tracheophyta</taxon>
        <taxon>Spermatophyta</taxon>
        <taxon>Magnoliopsida</taxon>
        <taxon>Liliopsida</taxon>
        <taxon>Zosteraceae</taxon>
        <taxon>Zostera</taxon>
    </lineage>
</organism>
<comment type="similarity">
    <text evidence="1">Belongs to the formin-like family. Class-II subfamily.</text>
</comment>
<name>A0A0K9PC01_ZOSMR</name>
<dbReference type="InterPro" id="IPR051144">
    <property type="entry name" value="Formin_homology_domain"/>
</dbReference>
<proteinExistence type="inferred from homology"/>
<protein>
    <recommendedName>
        <fullName evidence="3">FH2 domain-containing protein</fullName>
    </recommendedName>
</protein>
<dbReference type="InterPro" id="IPR042201">
    <property type="entry name" value="FH2_Formin_sf"/>
</dbReference>
<comment type="caution">
    <text evidence="4">The sequence shown here is derived from an EMBL/GenBank/DDBJ whole genome shotgun (WGS) entry which is preliminary data.</text>
</comment>
<sequence length="158" mass="17481">VLASKSPHLLDFHEDLVSLEPASKIQLKAIAEEMQAIIKGLEKMESELTNSANDGPVSEVFRKTLKEFTTVAGAEVKSLSTLYSGVGRNADSLAQYFGEDPVRCPFEQVVATLLNFVQLFQRVHEENGKQAELEKKKAQKEADLEKAKECSTPRKNSS</sequence>
<keyword evidence="5" id="KW-1185">Reference proteome</keyword>
<dbReference type="PANTHER" id="PTHR45733:SF10">
    <property type="entry name" value="FORMIN-LIKE PROTEIN 15A-RELATED"/>
    <property type="match status" value="1"/>
</dbReference>
<evidence type="ECO:0000313" key="5">
    <source>
        <dbReference type="Proteomes" id="UP000036987"/>
    </source>
</evidence>
<dbReference type="AlphaFoldDB" id="A0A0K9PC01"/>
<feature type="region of interest" description="Disordered" evidence="2">
    <location>
        <begin position="127"/>
        <end position="158"/>
    </location>
</feature>
<feature type="non-terminal residue" evidence="4">
    <location>
        <position position="1"/>
    </location>
</feature>
<evidence type="ECO:0000256" key="2">
    <source>
        <dbReference type="SAM" id="MobiDB-lite"/>
    </source>
</evidence>
<evidence type="ECO:0000256" key="1">
    <source>
        <dbReference type="ARBA" id="ARBA00006468"/>
    </source>
</evidence>
<dbReference type="Gene3D" id="1.20.58.2220">
    <property type="entry name" value="Formin, FH2 domain"/>
    <property type="match status" value="1"/>
</dbReference>